<dbReference type="SUPFAM" id="SSF53756">
    <property type="entry name" value="UDP-Glycosyltransferase/glycogen phosphorylase"/>
    <property type="match status" value="1"/>
</dbReference>
<evidence type="ECO:0000256" key="4">
    <source>
        <dbReference type="RuleBase" id="RU003718"/>
    </source>
</evidence>
<dbReference type="InterPro" id="IPR002213">
    <property type="entry name" value="UDP_glucos_trans"/>
</dbReference>
<dbReference type="FunFam" id="3.40.50.2000:FF:000037">
    <property type="entry name" value="Glycosyltransferase"/>
    <property type="match status" value="1"/>
</dbReference>
<dbReference type="OrthoDB" id="5835829at2759"/>
<keyword evidence="2 4" id="KW-0328">Glycosyltransferase</keyword>
<dbReference type="InterPro" id="IPR050481">
    <property type="entry name" value="UDP-glycosyltransf_plant"/>
</dbReference>
<accession>A0A835I6B2</accession>
<evidence type="ECO:0000313" key="8">
    <source>
        <dbReference type="Proteomes" id="UP000631114"/>
    </source>
</evidence>
<evidence type="ECO:0000313" key="7">
    <source>
        <dbReference type="EMBL" id="KAF9610467.1"/>
    </source>
</evidence>
<keyword evidence="6" id="KW-1133">Transmembrane helix</keyword>
<dbReference type="InterPro" id="IPR035595">
    <property type="entry name" value="UDP_glycos_trans_CS"/>
</dbReference>
<evidence type="ECO:0000256" key="1">
    <source>
        <dbReference type="ARBA" id="ARBA00009995"/>
    </source>
</evidence>
<keyword evidence="6" id="KW-0812">Transmembrane</keyword>
<dbReference type="Gene3D" id="3.40.50.2000">
    <property type="entry name" value="Glycogen Phosphorylase B"/>
    <property type="match status" value="2"/>
</dbReference>
<evidence type="ECO:0000256" key="5">
    <source>
        <dbReference type="RuleBase" id="RU362057"/>
    </source>
</evidence>
<dbReference type="AlphaFoldDB" id="A0A835I6B2"/>
<reference evidence="7 8" key="1">
    <citation type="submission" date="2020-10" db="EMBL/GenBank/DDBJ databases">
        <title>The Coptis chinensis genome and diversification of protoberbering-type alkaloids.</title>
        <authorList>
            <person name="Wang B."/>
            <person name="Shu S."/>
            <person name="Song C."/>
            <person name="Liu Y."/>
        </authorList>
    </citation>
    <scope>NUCLEOTIDE SEQUENCE [LARGE SCALE GENOMIC DNA]</scope>
    <source>
        <strain evidence="7">HL-2020</strain>
        <tissue evidence="7">Leaf</tissue>
    </source>
</reference>
<dbReference type="GO" id="GO:0035251">
    <property type="term" value="F:UDP-glucosyltransferase activity"/>
    <property type="evidence" value="ECO:0007669"/>
    <property type="project" value="InterPro"/>
</dbReference>
<dbReference type="PROSITE" id="PS00375">
    <property type="entry name" value="UDPGT"/>
    <property type="match status" value="1"/>
</dbReference>
<dbReference type="FunFam" id="3.40.50.2000:FF:000088">
    <property type="entry name" value="Glycosyltransferase"/>
    <property type="match status" value="1"/>
</dbReference>
<organism evidence="7 8">
    <name type="scientific">Coptis chinensis</name>
    <dbReference type="NCBI Taxonomy" id="261450"/>
    <lineage>
        <taxon>Eukaryota</taxon>
        <taxon>Viridiplantae</taxon>
        <taxon>Streptophyta</taxon>
        <taxon>Embryophyta</taxon>
        <taxon>Tracheophyta</taxon>
        <taxon>Spermatophyta</taxon>
        <taxon>Magnoliopsida</taxon>
        <taxon>Ranunculales</taxon>
        <taxon>Ranunculaceae</taxon>
        <taxon>Coptidoideae</taxon>
        <taxon>Coptis</taxon>
    </lineage>
</organism>
<dbReference type="Proteomes" id="UP000631114">
    <property type="component" value="Unassembled WGS sequence"/>
</dbReference>
<gene>
    <name evidence="7" type="ORF">IFM89_022431</name>
</gene>
<name>A0A835I6B2_9MAGN</name>
<evidence type="ECO:0000256" key="2">
    <source>
        <dbReference type="ARBA" id="ARBA00022676"/>
    </source>
</evidence>
<dbReference type="PANTHER" id="PTHR48049:SF60">
    <property type="entry name" value="UDP-GLYCOSYLTRANSFERASE 91B1"/>
    <property type="match status" value="1"/>
</dbReference>
<comment type="caution">
    <text evidence="7">The sequence shown here is derived from an EMBL/GenBank/DDBJ whole genome shotgun (WGS) entry which is preliminary data.</text>
</comment>
<keyword evidence="3 4" id="KW-0808">Transferase</keyword>
<dbReference type="Pfam" id="PF00201">
    <property type="entry name" value="UDPGT"/>
    <property type="match status" value="1"/>
</dbReference>
<keyword evidence="6" id="KW-0472">Membrane</keyword>
<proteinExistence type="inferred from homology"/>
<keyword evidence="8" id="KW-1185">Reference proteome</keyword>
<evidence type="ECO:0000256" key="3">
    <source>
        <dbReference type="ARBA" id="ARBA00022679"/>
    </source>
</evidence>
<protein>
    <recommendedName>
        <fullName evidence="5">Glycosyltransferase</fullName>
        <ecNumber evidence="5">2.4.1.-</ecNumber>
    </recommendedName>
</protein>
<evidence type="ECO:0000256" key="6">
    <source>
        <dbReference type="SAM" id="Phobius"/>
    </source>
</evidence>
<dbReference type="CDD" id="cd03784">
    <property type="entry name" value="GT1_Gtf-like"/>
    <property type="match status" value="1"/>
</dbReference>
<comment type="similarity">
    <text evidence="1 4">Belongs to the UDP-glycosyltransferase family.</text>
</comment>
<dbReference type="EC" id="2.4.1.-" evidence="5"/>
<feature type="transmembrane region" description="Helical" evidence="6">
    <location>
        <begin position="12"/>
        <end position="33"/>
    </location>
</feature>
<dbReference type="EMBL" id="JADFTS010000004">
    <property type="protein sequence ID" value="KAF9610467.1"/>
    <property type="molecule type" value="Genomic_DNA"/>
</dbReference>
<sequence length="475" mass="53939">MDLDGNGFLHIVMFPWLAFGHMMPFFELAVSLAKKGNQISFISTPKNIQRLPKIPSDLAHVLEFIELLLPQTENLPFGAEATSDVPWLEVDYLKKAFDGLESPFVTYLGTLSSPPDWVIHDFTHYWVPPIAAKLHVPCVFFCIFNASFMSYFGPTSVFLGGKYEGARANPEDFTVISKWIPFENNFAFRMFEILKMLKSVHVNVSGVTDGFRIASTVENCEVVAIRSCNEIESEYLSLLQDEIYQKPVIPIGLLPPPRVHSEDDKDEKWVQIKYWLDTHCEKSAVYVALGSEATLSQDEMTELALGLELSELPFFWVLRKPAGSTDFPEIPIGFEDRVKGRGFICKSWAEQHKILSHPSIGGFLTHCGWSSVIESLGCGCPLVLLPMINDQAIVARLLEWKKISFEIPRNESDGSFTRESVAESLRKLVVEKEGEFYRAKAKELKKIVGDTSRQEQYIDDFLRYLKEHKRIGNRP</sequence>
<dbReference type="PANTHER" id="PTHR48049">
    <property type="entry name" value="GLYCOSYLTRANSFERASE"/>
    <property type="match status" value="1"/>
</dbReference>